<keyword evidence="1" id="KW-0812">Transmembrane</keyword>
<reference evidence="2 3" key="1">
    <citation type="submission" date="2019-04" db="EMBL/GenBank/DDBJ databases">
        <title>Genome of a novel bacterium Candidatus Jettenia ecosi reconstructed from metagenome of an anammox bioreactor.</title>
        <authorList>
            <person name="Mardanov A.V."/>
            <person name="Beletsky A.V."/>
            <person name="Ravin N.V."/>
            <person name="Botchkova E.A."/>
            <person name="Litti Y.V."/>
            <person name="Nozhevnikova A.N."/>
        </authorList>
    </citation>
    <scope>NUCLEOTIDE SEQUENCE [LARGE SCALE GENOMIC DNA]</scope>
    <source>
        <strain evidence="2">J2</strain>
    </source>
</reference>
<dbReference type="Proteomes" id="UP000319783">
    <property type="component" value="Unassembled WGS sequence"/>
</dbReference>
<sequence>MARDQIPDKKERFKHFIELATTVIIALATLSSAWCTYQATKWGGIQIFRLSEVNDLGRRSSEKTAHAGQMRMIDGILFVEYLKANSRNQKSLADFFYQRFRPEAKRATDAWLATRPIENPRAPSHPFMMEEYRLEPEQEAKRLNEESAQKHEEARQANQNSDNYIMLTVLFASVMFFGGISTQFDILRYRITLTVISGILLCAALGMLCTNPIAFE</sequence>
<gene>
    <name evidence="2" type="ORF">JETT_0075</name>
</gene>
<protein>
    <recommendedName>
        <fullName evidence="4">DUF4337 domain-containing protein</fullName>
    </recommendedName>
</protein>
<dbReference type="AlphaFoldDB" id="A0A533QG99"/>
<proteinExistence type="predicted"/>
<evidence type="ECO:0000313" key="3">
    <source>
        <dbReference type="Proteomes" id="UP000319783"/>
    </source>
</evidence>
<accession>A0A533QG99</accession>
<evidence type="ECO:0000313" key="2">
    <source>
        <dbReference type="EMBL" id="TLD43644.1"/>
    </source>
</evidence>
<feature type="transmembrane region" description="Helical" evidence="1">
    <location>
        <begin position="164"/>
        <end position="184"/>
    </location>
</feature>
<organism evidence="2 3">
    <name type="scientific">Candidatus Jettenia ecosi</name>
    <dbReference type="NCBI Taxonomy" id="2494326"/>
    <lineage>
        <taxon>Bacteria</taxon>
        <taxon>Pseudomonadati</taxon>
        <taxon>Planctomycetota</taxon>
        <taxon>Candidatus Brocadiia</taxon>
        <taxon>Candidatus Brocadiales</taxon>
        <taxon>Candidatus Brocadiaceae</taxon>
        <taxon>Candidatus Jettenia</taxon>
    </lineage>
</organism>
<name>A0A533QG99_9BACT</name>
<keyword evidence="1" id="KW-1133">Transmembrane helix</keyword>
<evidence type="ECO:0008006" key="4">
    <source>
        <dbReference type="Google" id="ProtNLM"/>
    </source>
</evidence>
<evidence type="ECO:0000256" key="1">
    <source>
        <dbReference type="SAM" id="Phobius"/>
    </source>
</evidence>
<keyword evidence="1" id="KW-0472">Membrane</keyword>
<feature type="transmembrane region" description="Helical" evidence="1">
    <location>
        <begin position="191"/>
        <end position="215"/>
    </location>
</feature>
<comment type="caution">
    <text evidence="2">The sequence shown here is derived from an EMBL/GenBank/DDBJ whole genome shotgun (WGS) entry which is preliminary data.</text>
</comment>
<dbReference type="EMBL" id="SULG01000001">
    <property type="protein sequence ID" value="TLD43644.1"/>
    <property type="molecule type" value="Genomic_DNA"/>
</dbReference>